<organism evidence="3 4">
    <name type="scientific">Pseudidiomarina aestuarii</name>
    <dbReference type="NCBI Taxonomy" id="624146"/>
    <lineage>
        <taxon>Bacteria</taxon>
        <taxon>Pseudomonadati</taxon>
        <taxon>Pseudomonadota</taxon>
        <taxon>Gammaproteobacteria</taxon>
        <taxon>Alteromonadales</taxon>
        <taxon>Idiomarinaceae</taxon>
        <taxon>Pseudidiomarina</taxon>
    </lineage>
</organism>
<accession>A0A7Z7ESI2</accession>
<comment type="similarity">
    <text evidence="1">Belongs to the GSP E family.</text>
</comment>
<protein>
    <submittedName>
        <fullName evidence="3">Pilus assembly protein CpaF</fullName>
    </submittedName>
</protein>
<dbReference type="InterPro" id="IPR001482">
    <property type="entry name" value="T2SS/T4SS_dom"/>
</dbReference>
<evidence type="ECO:0000313" key="4">
    <source>
        <dbReference type="Proteomes" id="UP000287766"/>
    </source>
</evidence>
<dbReference type="InterPro" id="IPR027417">
    <property type="entry name" value="P-loop_NTPase"/>
</dbReference>
<evidence type="ECO:0000256" key="1">
    <source>
        <dbReference type="ARBA" id="ARBA00006611"/>
    </source>
</evidence>
<dbReference type="PANTHER" id="PTHR30486">
    <property type="entry name" value="TWITCHING MOTILITY PROTEIN PILT"/>
    <property type="match status" value="1"/>
</dbReference>
<sequence>MLSNQQRQQLAGELKQRLQRLPQSASPLHSAQLNTSALSILESVVNESRGSLIANAEELTDIVEDCIGFGCIARLLNDPTITEVMVNDYRSIFIERDGRLEKSLVSFAQESDLLRVIDRIVIPLGRRLDSSQPMVDARLPDGSRVNAVLAPLAIRGACLTIRKFSPSLLTLSDLIKQGALSKSAADYLQAAISQRKNMLISGGTGSGKTTLLNILSAEIPSEQRIVSIEDAAELKLPHDNLVALEARPNNSEGVGSISIRELLMNALRMRPDRIIIGECRGAEALDMLQAMNTGHDGSLTTLHANSPRDALQRLEVMVLMAGLDLPLAAIRQQMSSAVDVVIQIARSGGGARQVTAITELSGLEGQQFQLTPIFHRIDKDLVTTGIGSEWYRSCP</sequence>
<dbReference type="Gene3D" id="3.40.50.300">
    <property type="entry name" value="P-loop containing nucleotide triphosphate hydrolases"/>
    <property type="match status" value="1"/>
</dbReference>
<dbReference type="AlphaFoldDB" id="A0A7Z7ESI2"/>
<dbReference type="CDD" id="cd01130">
    <property type="entry name" value="VirB11-like_ATPase"/>
    <property type="match status" value="1"/>
</dbReference>
<name>A0A7Z7ESI2_9GAMM</name>
<proteinExistence type="inferred from homology"/>
<dbReference type="Gene3D" id="3.30.450.380">
    <property type="match status" value="1"/>
</dbReference>
<dbReference type="RefSeq" id="WP_169931716.1">
    <property type="nucleotide sequence ID" value="NZ_PIPR01000006.1"/>
</dbReference>
<gene>
    <name evidence="3" type="ORF">CWE22_11855</name>
</gene>
<dbReference type="InterPro" id="IPR050921">
    <property type="entry name" value="T4SS_GSP_E_ATPase"/>
</dbReference>
<dbReference type="Proteomes" id="UP000287766">
    <property type="component" value="Unassembled WGS sequence"/>
</dbReference>
<dbReference type="EMBL" id="PIPR01000006">
    <property type="protein sequence ID" value="RUO37922.1"/>
    <property type="molecule type" value="Genomic_DNA"/>
</dbReference>
<dbReference type="PANTHER" id="PTHR30486:SF15">
    <property type="entry name" value="TYPE II_IV SECRETION SYSTEM ATPASE"/>
    <property type="match status" value="1"/>
</dbReference>
<dbReference type="Pfam" id="PF00437">
    <property type="entry name" value="T2SSE"/>
    <property type="match status" value="1"/>
</dbReference>
<evidence type="ECO:0000259" key="2">
    <source>
        <dbReference type="Pfam" id="PF00437"/>
    </source>
</evidence>
<reference evidence="4" key="1">
    <citation type="journal article" date="2018" name="Front. Microbiol.">
        <title>Genome-Based Analysis Reveals the Taxonomy and Diversity of the Family Idiomarinaceae.</title>
        <authorList>
            <person name="Liu Y."/>
            <person name="Lai Q."/>
            <person name="Shao Z."/>
        </authorList>
    </citation>
    <scope>NUCLEOTIDE SEQUENCE [LARGE SCALE GENOMIC DNA]</scope>
    <source>
        <strain evidence="4">KYW314</strain>
    </source>
</reference>
<dbReference type="SUPFAM" id="SSF52540">
    <property type="entry name" value="P-loop containing nucleoside triphosphate hydrolases"/>
    <property type="match status" value="1"/>
</dbReference>
<keyword evidence="4" id="KW-1185">Reference proteome</keyword>
<dbReference type="GO" id="GO:0016887">
    <property type="term" value="F:ATP hydrolysis activity"/>
    <property type="evidence" value="ECO:0007669"/>
    <property type="project" value="InterPro"/>
</dbReference>
<evidence type="ECO:0000313" key="3">
    <source>
        <dbReference type="EMBL" id="RUO37922.1"/>
    </source>
</evidence>
<comment type="caution">
    <text evidence="3">The sequence shown here is derived from an EMBL/GenBank/DDBJ whole genome shotgun (WGS) entry which is preliminary data.</text>
</comment>
<feature type="domain" description="Bacterial type II secretion system protein E" evidence="2">
    <location>
        <begin position="70"/>
        <end position="346"/>
    </location>
</feature>